<evidence type="ECO:0000313" key="3">
    <source>
        <dbReference type="Proteomes" id="UP000054559"/>
    </source>
</evidence>
<accession>A0A0J8QYW8</accession>
<dbReference type="EMBL" id="DS268121">
    <property type="protein sequence ID" value="KMU77666.1"/>
    <property type="molecule type" value="Genomic_DNA"/>
</dbReference>
<evidence type="ECO:0000256" key="1">
    <source>
        <dbReference type="SAM" id="MobiDB-lite"/>
    </source>
</evidence>
<dbReference type="AlphaFoldDB" id="A0A0J8QYW8"/>
<dbReference type="Proteomes" id="UP000054559">
    <property type="component" value="Unassembled WGS sequence"/>
</dbReference>
<feature type="region of interest" description="Disordered" evidence="1">
    <location>
        <begin position="1"/>
        <end position="49"/>
    </location>
</feature>
<gene>
    <name evidence="2" type="ORF">CISG_01423</name>
</gene>
<sequence length="110" mass="11770">MTPQHLRNKSAGDLIKKQPVPPPQRPTLQSRTYSAPAGELPRPRHSKQPDGIIAAIDESNPLPYAQDASGHIPNETMVNMAVVGAQGVGKSTLVKYALDLKQTPNCPLVG</sequence>
<evidence type="ECO:0000313" key="2">
    <source>
        <dbReference type="EMBL" id="KMU77666.1"/>
    </source>
</evidence>
<name>A0A0J8QYW8_COCIT</name>
<proteinExistence type="predicted"/>
<organism evidence="2 3">
    <name type="scientific">Coccidioides immitis RMSCC 3703</name>
    <dbReference type="NCBI Taxonomy" id="454286"/>
    <lineage>
        <taxon>Eukaryota</taxon>
        <taxon>Fungi</taxon>
        <taxon>Dikarya</taxon>
        <taxon>Ascomycota</taxon>
        <taxon>Pezizomycotina</taxon>
        <taxon>Eurotiomycetes</taxon>
        <taxon>Eurotiomycetidae</taxon>
        <taxon>Onygenales</taxon>
        <taxon>Onygenaceae</taxon>
        <taxon>Coccidioides</taxon>
    </lineage>
</organism>
<reference evidence="3" key="1">
    <citation type="journal article" date="2010" name="Genome Res.">
        <title>Population genomic sequencing of Coccidioides fungi reveals recent hybridization and transposon control.</title>
        <authorList>
            <person name="Neafsey D.E."/>
            <person name="Barker B.M."/>
            <person name="Sharpton T.J."/>
            <person name="Stajich J.E."/>
            <person name="Park D.J."/>
            <person name="Whiston E."/>
            <person name="Hung C.-Y."/>
            <person name="McMahan C."/>
            <person name="White J."/>
            <person name="Sykes S."/>
            <person name="Heiman D."/>
            <person name="Young S."/>
            <person name="Zeng Q."/>
            <person name="Abouelleil A."/>
            <person name="Aftuck L."/>
            <person name="Bessette D."/>
            <person name="Brown A."/>
            <person name="FitzGerald M."/>
            <person name="Lui A."/>
            <person name="Macdonald J.P."/>
            <person name="Priest M."/>
            <person name="Orbach M.J."/>
            <person name="Galgiani J.N."/>
            <person name="Kirkland T.N."/>
            <person name="Cole G.T."/>
            <person name="Birren B.W."/>
            <person name="Henn M.R."/>
            <person name="Taylor J.W."/>
            <person name="Rounsley S.D."/>
        </authorList>
    </citation>
    <scope>NUCLEOTIDE SEQUENCE [LARGE SCALE GENOMIC DNA]</scope>
    <source>
        <strain evidence="3">RMSCC 3703</strain>
    </source>
</reference>
<dbReference type="STRING" id="454286.A0A0J8QYW8"/>
<protein>
    <submittedName>
        <fullName evidence="2">Uncharacterized protein</fullName>
    </submittedName>
</protein>